<evidence type="ECO:0008006" key="2">
    <source>
        <dbReference type="Google" id="ProtNLM"/>
    </source>
</evidence>
<proteinExistence type="predicted"/>
<reference evidence="1" key="1">
    <citation type="submission" date="2024-07" db="EMBL/GenBank/DDBJ databases">
        <authorList>
            <person name="Kim Y.J."/>
            <person name="Jeong J.Y."/>
        </authorList>
    </citation>
    <scope>NUCLEOTIDE SEQUENCE</scope>
    <source>
        <strain evidence="1">GIHE-MW2</strain>
    </source>
</reference>
<evidence type="ECO:0000313" key="1">
    <source>
        <dbReference type="EMBL" id="XCM39116.1"/>
    </source>
</evidence>
<sequence>MDKIEERRDRSNLTAASQILAGLVLDEYTISEIMRRDIMRESVIYQAILREGELIGEARGEQRGEKRGKQQGILQGKQQIARNLLKSGMTVEQVMKLTDLPLEVVQSLRDENSL</sequence>
<name>A0AAU8JK33_9CYAN</name>
<protein>
    <recommendedName>
        <fullName evidence="2">Transposase</fullName>
    </recommendedName>
</protein>
<dbReference type="AlphaFoldDB" id="A0AAU8JK33"/>
<dbReference type="PANTHER" id="PTHR34613">
    <property type="entry name" value="SLL0800 PROTEIN"/>
    <property type="match status" value="1"/>
</dbReference>
<gene>
    <name evidence="1" type="ORF">ABWT76_002014</name>
</gene>
<dbReference type="PANTHER" id="PTHR34613:SF1">
    <property type="entry name" value="SLL6017 PROTEIN"/>
    <property type="match status" value="1"/>
</dbReference>
<organism evidence="1">
    <name type="scientific">Planktothricoides raciborskii GIHE-MW2</name>
    <dbReference type="NCBI Taxonomy" id="2792601"/>
    <lineage>
        <taxon>Bacteria</taxon>
        <taxon>Bacillati</taxon>
        <taxon>Cyanobacteriota</taxon>
        <taxon>Cyanophyceae</taxon>
        <taxon>Oscillatoriophycideae</taxon>
        <taxon>Oscillatoriales</taxon>
        <taxon>Oscillatoriaceae</taxon>
        <taxon>Planktothricoides</taxon>
    </lineage>
</organism>
<dbReference type="EMBL" id="CP159837">
    <property type="protein sequence ID" value="XCM39116.1"/>
    <property type="molecule type" value="Genomic_DNA"/>
</dbReference>
<accession>A0AAU8JK33</accession>
<dbReference type="RefSeq" id="WP_054466294.1">
    <property type="nucleotide sequence ID" value="NZ_CP159837.1"/>
</dbReference>